<dbReference type="Pfam" id="PF01937">
    <property type="entry name" value="ARMT1-like_dom"/>
    <property type="match status" value="1"/>
</dbReference>
<name>A0A3G2R8D5_9FIRM</name>
<keyword evidence="3" id="KW-1185">Reference proteome</keyword>
<protein>
    <submittedName>
        <fullName evidence="2">DUF89 family protein</fullName>
    </submittedName>
</protein>
<sequence>MNMEIDCINCQLQQIIRTIKIAEESGRMEIMSDALNLLSEFAKQKNVPAAVSTYMQKYICKRLKCKDPYYHIREKSNIIANNLLSEIKKERTAFSIEDLCLLSAAGNLIDFVIHWMIVNQEL</sequence>
<evidence type="ECO:0000313" key="2">
    <source>
        <dbReference type="EMBL" id="AYO31711.1"/>
    </source>
</evidence>
<dbReference type="SUPFAM" id="SSF111321">
    <property type="entry name" value="AF1104-like"/>
    <property type="match status" value="1"/>
</dbReference>
<evidence type="ECO:0000313" key="3">
    <source>
        <dbReference type="Proteomes" id="UP000280960"/>
    </source>
</evidence>
<reference evidence="2 3" key="1">
    <citation type="submission" date="2018-10" db="EMBL/GenBank/DDBJ databases">
        <authorList>
            <person name="Zhang X."/>
        </authorList>
    </citation>
    <scope>NUCLEOTIDE SEQUENCE [LARGE SCALE GENOMIC DNA]</scope>
    <source>
        <strain evidence="2 3">SK-G1</strain>
    </source>
</reference>
<organism evidence="2 3">
    <name type="scientific">Biomaibacter acetigenes</name>
    <dbReference type="NCBI Taxonomy" id="2316383"/>
    <lineage>
        <taxon>Bacteria</taxon>
        <taxon>Bacillati</taxon>
        <taxon>Bacillota</taxon>
        <taxon>Clostridia</taxon>
        <taxon>Thermosediminibacterales</taxon>
        <taxon>Tepidanaerobacteraceae</taxon>
        <taxon>Biomaibacter</taxon>
    </lineage>
</organism>
<dbReference type="AlphaFoldDB" id="A0A3G2R8D5"/>
<dbReference type="EMBL" id="CP033169">
    <property type="protein sequence ID" value="AYO31711.1"/>
    <property type="molecule type" value="Genomic_DNA"/>
</dbReference>
<feature type="domain" description="Damage-control phosphatase ARMT1-like metal-binding" evidence="1">
    <location>
        <begin position="6"/>
        <end position="113"/>
    </location>
</feature>
<proteinExistence type="predicted"/>
<dbReference type="Proteomes" id="UP000280960">
    <property type="component" value="Chromosome"/>
</dbReference>
<evidence type="ECO:0000259" key="1">
    <source>
        <dbReference type="Pfam" id="PF01937"/>
    </source>
</evidence>
<accession>A0A3G2R8D5</accession>
<dbReference type="InterPro" id="IPR002791">
    <property type="entry name" value="ARMT1-like_metal-bd"/>
</dbReference>
<dbReference type="Gene3D" id="1.10.285.20">
    <property type="entry name" value="Uncharacterised protein PF01937, DUF89, domain 2"/>
    <property type="match status" value="1"/>
</dbReference>
<dbReference type="RefSeq" id="WP_122015447.1">
    <property type="nucleotide sequence ID" value="NZ_CP033169.1"/>
</dbReference>
<gene>
    <name evidence="2" type="ORF">D2962_14870</name>
</gene>
<dbReference type="InterPro" id="IPR036075">
    <property type="entry name" value="ARMT-1-like_metal-bd_sf"/>
</dbReference>
<dbReference type="KEGG" id="bacg:D2962_14870"/>